<dbReference type="PANTHER" id="PTHR21047">
    <property type="entry name" value="DTDP-6-DEOXY-D-GLUCOSE-3,5 EPIMERASE"/>
    <property type="match status" value="1"/>
</dbReference>
<protein>
    <recommendedName>
        <fullName evidence="4 7">dTDP-4-dehydrorhamnose 3,5-epimerase</fullName>
        <ecNumber evidence="3 7">5.1.3.13</ecNumber>
    </recommendedName>
    <alternativeName>
        <fullName evidence="7">Thymidine diphospho-4-keto-rhamnose 3,5-epimerase</fullName>
    </alternativeName>
</protein>
<dbReference type="GO" id="GO:0008830">
    <property type="term" value="F:dTDP-4-dehydrorhamnose 3,5-epimerase activity"/>
    <property type="evidence" value="ECO:0007669"/>
    <property type="project" value="UniProtKB-UniRule"/>
</dbReference>
<feature type="active site" description="Proton donor" evidence="5">
    <location>
        <position position="132"/>
    </location>
</feature>
<comment type="similarity">
    <text evidence="7">Belongs to the dTDP-4-dehydrorhamnose 3,5-epimerase family.</text>
</comment>
<comment type="caution">
    <text evidence="8">The sequence shown here is derived from an EMBL/GenBank/DDBJ whole genome shotgun (WGS) entry which is preliminary data.</text>
</comment>
<evidence type="ECO:0000256" key="7">
    <source>
        <dbReference type="RuleBase" id="RU364069"/>
    </source>
</evidence>
<evidence type="ECO:0000256" key="1">
    <source>
        <dbReference type="ARBA" id="ARBA00001298"/>
    </source>
</evidence>
<accession>A0AA42WWF0</accession>
<dbReference type="NCBIfam" id="TIGR01221">
    <property type="entry name" value="rmlC"/>
    <property type="match status" value="1"/>
</dbReference>
<dbReference type="GO" id="GO:0019305">
    <property type="term" value="P:dTDP-rhamnose biosynthetic process"/>
    <property type="evidence" value="ECO:0007669"/>
    <property type="project" value="UniProtKB-UniRule"/>
</dbReference>
<evidence type="ECO:0000313" key="8">
    <source>
        <dbReference type="EMBL" id="MDH2131074.1"/>
    </source>
</evidence>
<keyword evidence="7 8" id="KW-0413">Isomerase</keyword>
<sequence>MEVQTYDIAGVKLLIPRHIGDERGYFAEVFRADLFASYVGDHGFVQDNESRSARVGTIRGLHFQSEPHVQGKLVRCTAGALFDVAVDIRQGSPTYGQWIGETLSPDNGKQLWVPPGFAHGFCSLEPNTVISYKVTGYYSAECDKGLAWDDPAIGIAWPEVADADTLSPKDRKQPLLSNLPAYFTWPNSIGSV</sequence>
<evidence type="ECO:0000256" key="2">
    <source>
        <dbReference type="ARBA" id="ARBA00001997"/>
    </source>
</evidence>
<dbReference type="SUPFAM" id="SSF51182">
    <property type="entry name" value="RmlC-like cupins"/>
    <property type="match status" value="1"/>
</dbReference>
<proteinExistence type="inferred from homology"/>
<reference evidence="8" key="1">
    <citation type="submission" date="2022-09" db="EMBL/GenBank/DDBJ databases">
        <title>Intensive care unit water sources are persistently colonized with multi-drug resistant bacteria and are the site of extensive horizontal gene transfer of antibiotic resistance genes.</title>
        <authorList>
            <person name="Diorio-Toth L."/>
        </authorList>
    </citation>
    <scope>NUCLEOTIDE SEQUENCE</scope>
    <source>
        <strain evidence="8">GD03659</strain>
    </source>
</reference>
<dbReference type="EMBL" id="JAOCKX010000008">
    <property type="protein sequence ID" value="MDH2131074.1"/>
    <property type="molecule type" value="Genomic_DNA"/>
</dbReference>
<dbReference type="RefSeq" id="WP_099234025.1">
    <property type="nucleotide sequence ID" value="NZ_JAOCKX010000008.1"/>
</dbReference>
<evidence type="ECO:0000256" key="3">
    <source>
        <dbReference type="ARBA" id="ARBA00012098"/>
    </source>
</evidence>
<dbReference type="Proteomes" id="UP001162318">
    <property type="component" value="Unassembled WGS sequence"/>
</dbReference>
<comment type="catalytic activity">
    <reaction evidence="1 7">
        <text>dTDP-4-dehydro-6-deoxy-alpha-D-glucose = dTDP-4-dehydro-beta-L-rhamnose</text>
        <dbReference type="Rhea" id="RHEA:16969"/>
        <dbReference type="ChEBI" id="CHEBI:57649"/>
        <dbReference type="ChEBI" id="CHEBI:62830"/>
        <dbReference type="EC" id="5.1.3.13"/>
    </reaction>
</comment>
<dbReference type="Pfam" id="PF00908">
    <property type="entry name" value="dTDP_sugar_isom"/>
    <property type="match status" value="1"/>
</dbReference>
<dbReference type="GO" id="GO:0000271">
    <property type="term" value="P:polysaccharide biosynthetic process"/>
    <property type="evidence" value="ECO:0007669"/>
    <property type="project" value="TreeGrafter"/>
</dbReference>
<evidence type="ECO:0000313" key="9">
    <source>
        <dbReference type="Proteomes" id="UP001162318"/>
    </source>
</evidence>
<dbReference type="AlphaFoldDB" id="A0AA42WWF0"/>
<organism evidence="8 9">
    <name type="scientific">Sphingobium yanoikuyae</name>
    <name type="common">Sphingomonas yanoikuyae</name>
    <dbReference type="NCBI Taxonomy" id="13690"/>
    <lineage>
        <taxon>Bacteria</taxon>
        <taxon>Pseudomonadati</taxon>
        <taxon>Pseudomonadota</taxon>
        <taxon>Alphaproteobacteria</taxon>
        <taxon>Sphingomonadales</taxon>
        <taxon>Sphingomonadaceae</taxon>
        <taxon>Sphingobium</taxon>
    </lineage>
</organism>
<dbReference type="EC" id="5.1.3.13" evidence="3 7"/>
<dbReference type="InterPro" id="IPR014710">
    <property type="entry name" value="RmlC-like_jellyroll"/>
</dbReference>
<comment type="function">
    <text evidence="2 7">Catalyzes the epimerization of the C3' and C5'positions of dTDP-6-deoxy-D-xylo-4-hexulose, forming dTDP-6-deoxy-L-lyxo-4-hexulose.</text>
</comment>
<dbReference type="GO" id="GO:0005829">
    <property type="term" value="C:cytosol"/>
    <property type="evidence" value="ECO:0007669"/>
    <property type="project" value="TreeGrafter"/>
</dbReference>
<dbReference type="Gene3D" id="2.60.120.10">
    <property type="entry name" value="Jelly Rolls"/>
    <property type="match status" value="1"/>
</dbReference>
<name>A0AA42WWF0_SPHYA</name>
<comment type="subunit">
    <text evidence="7">Homodimer.</text>
</comment>
<dbReference type="CDD" id="cd00438">
    <property type="entry name" value="cupin_RmlC"/>
    <property type="match status" value="1"/>
</dbReference>
<evidence type="ECO:0000256" key="6">
    <source>
        <dbReference type="PIRSR" id="PIRSR600888-3"/>
    </source>
</evidence>
<dbReference type="InterPro" id="IPR011051">
    <property type="entry name" value="RmlC_Cupin_sf"/>
</dbReference>
<dbReference type="PANTHER" id="PTHR21047:SF2">
    <property type="entry name" value="THYMIDINE DIPHOSPHO-4-KETO-RHAMNOSE 3,5-EPIMERASE"/>
    <property type="match status" value="1"/>
</dbReference>
<evidence type="ECO:0000256" key="4">
    <source>
        <dbReference type="ARBA" id="ARBA00019595"/>
    </source>
</evidence>
<feature type="active site" description="Proton acceptor" evidence="5">
    <location>
        <position position="62"/>
    </location>
</feature>
<feature type="site" description="Participates in a stacking interaction with the thymidine ring of dTDP-4-oxo-6-deoxyglucose" evidence="6">
    <location>
        <position position="138"/>
    </location>
</feature>
<gene>
    <name evidence="8" type="primary">rfbC</name>
    <name evidence="8" type="ORF">N5J77_08060</name>
</gene>
<comment type="pathway">
    <text evidence="7">Carbohydrate biosynthesis; dTDP-L-rhamnose biosynthesis.</text>
</comment>
<dbReference type="InterPro" id="IPR000888">
    <property type="entry name" value="RmlC-like"/>
</dbReference>
<evidence type="ECO:0000256" key="5">
    <source>
        <dbReference type="PIRSR" id="PIRSR600888-1"/>
    </source>
</evidence>